<sequence>MKKQNQIQEIDQQIDILTQAAHIMGEIDQLPKLRTSAFKNSIKTLVVQVLKQADKPLLTHEITKQALMLDSAENTSAEPDKRQNKAVYNVLRPLVQQGLVIQTGTRKGETRYQWATNTPKSS</sequence>
<protein>
    <submittedName>
        <fullName evidence="1">Uncharacterized protein</fullName>
    </submittedName>
</protein>
<name>A0A1S9ZN26_9GAMM</name>
<dbReference type="InterPro" id="IPR036388">
    <property type="entry name" value="WH-like_DNA-bd_sf"/>
</dbReference>
<dbReference type="AlphaFoldDB" id="A0A1S9ZN26"/>
<comment type="caution">
    <text evidence="1">The sequence shown here is derived from an EMBL/GenBank/DDBJ whole genome shotgun (WGS) entry which is preliminary data.</text>
</comment>
<evidence type="ECO:0000313" key="2">
    <source>
        <dbReference type="Proteomes" id="UP000190322"/>
    </source>
</evidence>
<accession>A0A1S9ZN26</accession>
<evidence type="ECO:0000313" key="1">
    <source>
        <dbReference type="EMBL" id="OOR84790.1"/>
    </source>
</evidence>
<proteinExistence type="predicted"/>
<gene>
    <name evidence="1" type="ORF">B0180_02365</name>
</gene>
<dbReference type="EMBL" id="MUXT01000003">
    <property type="protein sequence ID" value="OOR84790.1"/>
    <property type="molecule type" value="Genomic_DNA"/>
</dbReference>
<dbReference type="Proteomes" id="UP000190322">
    <property type="component" value="Unassembled WGS sequence"/>
</dbReference>
<reference evidence="1 2" key="1">
    <citation type="submission" date="2017-02" db="EMBL/GenBank/DDBJ databases">
        <title>Draft genome sequence of Moraxella canis CCUG 8415A type strain.</title>
        <authorList>
            <person name="Engstrom-Jakobsson H."/>
            <person name="Salva-Serra F."/>
            <person name="Thorell K."/>
            <person name="Gonzales-Siles L."/>
            <person name="Karlsson R."/>
            <person name="Boulund F."/>
            <person name="Engstrand L."/>
            <person name="Moore E."/>
        </authorList>
    </citation>
    <scope>NUCLEOTIDE SEQUENCE [LARGE SCALE GENOMIC DNA]</scope>
    <source>
        <strain evidence="1 2">CCUG 8415A</strain>
    </source>
</reference>
<organism evidence="1 2">
    <name type="scientific">Moraxella canis</name>
    <dbReference type="NCBI Taxonomy" id="90239"/>
    <lineage>
        <taxon>Bacteria</taxon>
        <taxon>Pseudomonadati</taxon>
        <taxon>Pseudomonadota</taxon>
        <taxon>Gammaproteobacteria</taxon>
        <taxon>Moraxellales</taxon>
        <taxon>Moraxellaceae</taxon>
        <taxon>Moraxella</taxon>
    </lineage>
</organism>
<dbReference type="Gene3D" id="1.10.10.10">
    <property type="entry name" value="Winged helix-like DNA-binding domain superfamily/Winged helix DNA-binding domain"/>
    <property type="match status" value="1"/>
</dbReference>
<dbReference type="RefSeq" id="WP_078255516.1">
    <property type="nucleotide sequence ID" value="NZ_MUXT01000003.1"/>
</dbReference>